<gene>
    <name evidence="5" type="ORF">CWM47_09095</name>
</gene>
<evidence type="ECO:0000259" key="4">
    <source>
        <dbReference type="Pfam" id="PF17954"/>
    </source>
</evidence>
<accession>A0A2K8YWE4</accession>
<dbReference type="Gene3D" id="2.60.120.10">
    <property type="entry name" value="Jelly Rolls"/>
    <property type="match status" value="2"/>
</dbReference>
<dbReference type="InterPro" id="IPR003829">
    <property type="entry name" value="Pirin_N_dom"/>
</dbReference>
<reference evidence="5 6" key="1">
    <citation type="submission" date="2017-11" db="EMBL/GenBank/DDBJ databases">
        <title>Taxonomic description and genome sequences of Spirosoma HA7 sp. nov., isolated from pollen microhabitat of Corylus avellana.</title>
        <authorList>
            <person name="Ambika Manirajan B."/>
            <person name="Suarez C."/>
            <person name="Ratering S."/>
            <person name="Geissler-Plaum R."/>
            <person name="Cardinale M."/>
            <person name="Sylvia S."/>
        </authorList>
    </citation>
    <scope>NUCLEOTIDE SEQUENCE [LARGE SCALE GENOMIC DNA]</scope>
    <source>
        <strain evidence="5 6">HA7</strain>
    </source>
</reference>
<dbReference type="PANTHER" id="PTHR43212:SF3">
    <property type="entry name" value="QUERCETIN 2,3-DIOXYGENASE"/>
    <property type="match status" value="1"/>
</dbReference>
<evidence type="ECO:0000256" key="1">
    <source>
        <dbReference type="ARBA" id="ARBA00008416"/>
    </source>
</evidence>
<sequence length="235" mass="26017">MDTKTQAQIYLADQRGCSEKTDFRSYHTFNFGGYMEESRQPFGSLCLLNDDMLRAGMSLTMQVEQKMDVILLPVSGGLEYGQELSNGTPVAYFLEPGQVGILSLNTGMSYTVSNPYETETINFLQIWLSNLSVHSSPTINQAGFDLTTKNTLLPLTVSSDKRLFIGQYDGRAEGEYIVGATAETQGIFVFVLQGTFEVANRLLHEKDSLALTVERGYTLAFEALSNDAILLLMDV</sequence>
<comment type="similarity">
    <text evidence="1 2">Belongs to the pirin family.</text>
</comment>
<dbReference type="InterPro" id="IPR014710">
    <property type="entry name" value="RmlC-like_jellyroll"/>
</dbReference>
<keyword evidence="6" id="KW-1185">Reference proteome</keyword>
<protein>
    <submittedName>
        <fullName evidence="5">Pirin</fullName>
    </submittedName>
</protein>
<dbReference type="InterPro" id="IPR011051">
    <property type="entry name" value="RmlC_Cupin_sf"/>
</dbReference>
<dbReference type="Pfam" id="PF02678">
    <property type="entry name" value="Pirin"/>
    <property type="match status" value="1"/>
</dbReference>
<feature type="domain" description="Pirin N-terminal" evidence="3">
    <location>
        <begin position="16"/>
        <end position="128"/>
    </location>
</feature>
<dbReference type="PANTHER" id="PTHR43212">
    <property type="entry name" value="QUERCETIN 2,3-DIOXYGENASE"/>
    <property type="match status" value="1"/>
</dbReference>
<dbReference type="InterPro" id="IPR041602">
    <property type="entry name" value="Quercetinase_C"/>
</dbReference>
<dbReference type="RefSeq" id="WP_100987680.1">
    <property type="nucleotide sequence ID" value="NZ_CP025096.1"/>
</dbReference>
<dbReference type="Pfam" id="PF17954">
    <property type="entry name" value="Pirin_C_2"/>
    <property type="match status" value="1"/>
</dbReference>
<name>A0A2K8YWE4_9BACT</name>
<proteinExistence type="inferred from homology"/>
<dbReference type="KEGG" id="spir:CWM47_09095"/>
<evidence type="ECO:0000313" key="5">
    <source>
        <dbReference type="EMBL" id="AUD01960.1"/>
    </source>
</evidence>
<dbReference type="OrthoDB" id="321327at2"/>
<dbReference type="InterPro" id="IPR012093">
    <property type="entry name" value="Pirin"/>
</dbReference>
<dbReference type="SUPFAM" id="SSF51182">
    <property type="entry name" value="RmlC-like cupins"/>
    <property type="match status" value="1"/>
</dbReference>
<evidence type="ECO:0000259" key="3">
    <source>
        <dbReference type="Pfam" id="PF02678"/>
    </source>
</evidence>
<dbReference type="EMBL" id="CP025096">
    <property type="protein sequence ID" value="AUD01960.1"/>
    <property type="molecule type" value="Genomic_DNA"/>
</dbReference>
<dbReference type="Proteomes" id="UP000232883">
    <property type="component" value="Chromosome"/>
</dbReference>
<dbReference type="AlphaFoldDB" id="A0A2K8YWE4"/>
<organism evidence="5 6">
    <name type="scientific">Spirosoma pollinicola</name>
    <dbReference type="NCBI Taxonomy" id="2057025"/>
    <lineage>
        <taxon>Bacteria</taxon>
        <taxon>Pseudomonadati</taxon>
        <taxon>Bacteroidota</taxon>
        <taxon>Cytophagia</taxon>
        <taxon>Cytophagales</taxon>
        <taxon>Cytophagaceae</taxon>
        <taxon>Spirosoma</taxon>
    </lineage>
</organism>
<feature type="domain" description="Quercetin 2,3-dioxygenase C-terminal cupin" evidence="4">
    <location>
        <begin position="155"/>
        <end position="235"/>
    </location>
</feature>
<evidence type="ECO:0000313" key="6">
    <source>
        <dbReference type="Proteomes" id="UP000232883"/>
    </source>
</evidence>
<evidence type="ECO:0000256" key="2">
    <source>
        <dbReference type="RuleBase" id="RU003457"/>
    </source>
</evidence>